<keyword evidence="3 8" id="KW-0812">Transmembrane</keyword>
<gene>
    <name evidence="10" type="primary">Dvir\GJ20793</name>
    <name evidence="10" type="ORF">Dvir_GJ20793</name>
</gene>
<feature type="transmembrane region" description="Helical" evidence="8">
    <location>
        <begin position="12"/>
        <end position="36"/>
    </location>
</feature>
<sequence>MSSFWDRPFGQNQYIAAFFASLGALSVGATVGWSAPAQHDIMEKKIFGFAVTLSEYAWVCSVSSLGSSFMAMPAGPLANCMGRKLITLLMVPPFLAGWAILIFSKNLYMLIAGRFLQGFSCGCYFITIPMYCSEVAQVEVKGYLGNFFMIFFVLGIVYAYIMGSFFDFRYLNYGCAILPAIFLVTFIWMPESPVYYLLKNKKQKALRSLRWLRGSSFNAILEIDRMEQDILAMREDYANTCQRLQQTGTLKGLFICIVLMFFQHFCGSKAIITYAAFILIETDVSSQVTVELSTIFVGVAFFLSTIISLLECAGRRPLLIWSVFLVILNCALYAMYFNLKDNKVDYLDSLTWLPLSSMCCFTFFFGLGLGVLPFVIIRDLFRLHAEVVGSGIVWTIAHLFGFLSTKSFPITLEIFGMAISFWSFVAISCLSLLFVFFFVPETKGKTNEEIQSLLNSKIVQ</sequence>
<evidence type="ECO:0000313" key="10">
    <source>
        <dbReference type="EMBL" id="EDW60555.1"/>
    </source>
</evidence>
<evidence type="ECO:0000256" key="2">
    <source>
        <dbReference type="ARBA" id="ARBA00022475"/>
    </source>
</evidence>
<dbReference type="OrthoDB" id="6612291at2759"/>
<evidence type="ECO:0000256" key="6">
    <source>
        <dbReference type="ARBA" id="ARBA00023180"/>
    </source>
</evidence>
<feature type="transmembrane region" description="Helical" evidence="8">
    <location>
        <begin position="176"/>
        <end position="198"/>
    </location>
</feature>
<dbReference type="PANTHER" id="PTHR48021:SF1">
    <property type="entry name" value="GH07001P-RELATED"/>
    <property type="match status" value="1"/>
</dbReference>
<organism evidence="10 11">
    <name type="scientific">Drosophila virilis</name>
    <name type="common">Fruit fly</name>
    <dbReference type="NCBI Taxonomy" id="7244"/>
    <lineage>
        <taxon>Eukaryota</taxon>
        <taxon>Metazoa</taxon>
        <taxon>Ecdysozoa</taxon>
        <taxon>Arthropoda</taxon>
        <taxon>Hexapoda</taxon>
        <taxon>Insecta</taxon>
        <taxon>Pterygota</taxon>
        <taxon>Neoptera</taxon>
        <taxon>Endopterygota</taxon>
        <taxon>Diptera</taxon>
        <taxon>Brachycera</taxon>
        <taxon>Muscomorpha</taxon>
        <taxon>Ephydroidea</taxon>
        <taxon>Drosophilidae</taxon>
        <taxon>Drosophila</taxon>
    </lineage>
</organism>
<feature type="transmembrane region" description="Helical" evidence="8">
    <location>
        <begin position="351"/>
        <end position="376"/>
    </location>
</feature>
<protein>
    <recommendedName>
        <fullName evidence="9">Major facilitator superfamily (MFS) profile domain-containing protein</fullName>
    </recommendedName>
</protein>
<comment type="similarity">
    <text evidence="7">Belongs to the major facilitator superfamily. Sugar transporter (TC 2.A.1.1) family. Trehalose transporter subfamily.</text>
</comment>
<evidence type="ECO:0000256" key="3">
    <source>
        <dbReference type="ARBA" id="ARBA00022692"/>
    </source>
</evidence>
<evidence type="ECO:0000256" key="4">
    <source>
        <dbReference type="ARBA" id="ARBA00022989"/>
    </source>
</evidence>
<dbReference type="GO" id="GO:0005886">
    <property type="term" value="C:plasma membrane"/>
    <property type="evidence" value="ECO:0007669"/>
    <property type="project" value="UniProtKB-SubCell"/>
</dbReference>
<dbReference type="AlphaFoldDB" id="B4LJP6"/>
<dbReference type="PROSITE" id="PS00217">
    <property type="entry name" value="SUGAR_TRANSPORT_2"/>
    <property type="match status" value="1"/>
</dbReference>
<name>B4LJP6_DROVI</name>
<evidence type="ECO:0000256" key="8">
    <source>
        <dbReference type="SAM" id="Phobius"/>
    </source>
</evidence>
<evidence type="ECO:0000256" key="1">
    <source>
        <dbReference type="ARBA" id="ARBA00004651"/>
    </source>
</evidence>
<dbReference type="InParanoid" id="B4LJP6"/>
<feature type="transmembrane region" description="Helical" evidence="8">
    <location>
        <begin position="143"/>
        <end position="161"/>
    </location>
</feature>
<feature type="transmembrane region" description="Helical" evidence="8">
    <location>
        <begin position="318"/>
        <end position="339"/>
    </location>
</feature>
<keyword evidence="4 8" id="KW-1133">Transmembrane helix</keyword>
<dbReference type="PROSITE" id="PS50850">
    <property type="entry name" value="MFS"/>
    <property type="match status" value="1"/>
</dbReference>
<feature type="transmembrane region" description="Helical" evidence="8">
    <location>
        <begin position="253"/>
        <end position="280"/>
    </location>
</feature>
<dbReference type="InterPro" id="IPR020846">
    <property type="entry name" value="MFS_dom"/>
</dbReference>
<keyword evidence="2" id="KW-1003">Cell membrane</keyword>
<proteinExistence type="inferred from homology"/>
<dbReference type="GO" id="GO:0022857">
    <property type="term" value="F:transmembrane transporter activity"/>
    <property type="evidence" value="ECO:0007669"/>
    <property type="project" value="InterPro"/>
</dbReference>
<dbReference type="InterPro" id="IPR050549">
    <property type="entry name" value="MFS_Trehalose_Transporter"/>
</dbReference>
<dbReference type="Pfam" id="PF00083">
    <property type="entry name" value="Sugar_tr"/>
    <property type="match status" value="1"/>
</dbReference>
<dbReference type="InterPro" id="IPR036259">
    <property type="entry name" value="MFS_trans_sf"/>
</dbReference>
<dbReference type="PhylomeDB" id="B4LJP6"/>
<dbReference type="SUPFAM" id="SSF103473">
    <property type="entry name" value="MFS general substrate transporter"/>
    <property type="match status" value="1"/>
</dbReference>
<evidence type="ECO:0000256" key="5">
    <source>
        <dbReference type="ARBA" id="ARBA00023136"/>
    </source>
</evidence>
<accession>B4LJP6</accession>
<reference evidence="10 11" key="1">
    <citation type="journal article" date="2007" name="Nature">
        <title>Evolution of genes and genomes on the Drosophila phylogeny.</title>
        <authorList>
            <consortium name="Drosophila 12 Genomes Consortium"/>
            <person name="Clark A.G."/>
            <person name="Eisen M.B."/>
            <person name="Smith D.R."/>
            <person name="Bergman C.M."/>
            <person name="Oliver B."/>
            <person name="Markow T.A."/>
            <person name="Kaufman T.C."/>
            <person name="Kellis M."/>
            <person name="Gelbart W."/>
            <person name="Iyer V.N."/>
            <person name="Pollard D.A."/>
            <person name="Sackton T.B."/>
            <person name="Larracuente A.M."/>
            <person name="Singh N.D."/>
            <person name="Abad J.P."/>
            <person name="Abt D.N."/>
            <person name="Adryan B."/>
            <person name="Aguade M."/>
            <person name="Akashi H."/>
            <person name="Anderson W.W."/>
            <person name="Aquadro C.F."/>
            <person name="Ardell D.H."/>
            <person name="Arguello R."/>
            <person name="Artieri C.G."/>
            <person name="Barbash D.A."/>
            <person name="Barker D."/>
            <person name="Barsanti P."/>
            <person name="Batterham P."/>
            <person name="Batzoglou S."/>
            <person name="Begun D."/>
            <person name="Bhutkar A."/>
            <person name="Blanco E."/>
            <person name="Bosak S.A."/>
            <person name="Bradley R.K."/>
            <person name="Brand A.D."/>
            <person name="Brent M.R."/>
            <person name="Brooks A.N."/>
            <person name="Brown R.H."/>
            <person name="Butlin R.K."/>
            <person name="Caggese C."/>
            <person name="Calvi B.R."/>
            <person name="Bernardo de Carvalho A."/>
            <person name="Caspi A."/>
            <person name="Castrezana S."/>
            <person name="Celniker S.E."/>
            <person name="Chang J.L."/>
            <person name="Chapple C."/>
            <person name="Chatterji S."/>
            <person name="Chinwalla A."/>
            <person name="Civetta A."/>
            <person name="Clifton S.W."/>
            <person name="Comeron J.M."/>
            <person name="Costello J.C."/>
            <person name="Coyne J.A."/>
            <person name="Daub J."/>
            <person name="David R.G."/>
            <person name="Delcher A.L."/>
            <person name="Delehaunty K."/>
            <person name="Do C.B."/>
            <person name="Ebling H."/>
            <person name="Edwards K."/>
            <person name="Eickbush T."/>
            <person name="Evans J.D."/>
            <person name="Filipski A."/>
            <person name="Findeiss S."/>
            <person name="Freyhult E."/>
            <person name="Fulton L."/>
            <person name="Fulton R."/>
            <person name="Garcia A.C."/>
            <person name="Gardiner A."/>
            <person name="Garfield D.A."/>
            <person name="Garvin B.E."/>
            <person name="Gibson G."/>
            <person name="Gilbert D."/>
            <person name="Gnerre S."/>
            <person name="Godfrey J."/>
            <person name="Good R."/>
            <person name="Gotea V."/>
            <person name="Gravely B."/>
            <person name="Greenberg A.J."/>
            <person name="Griffiths-Jones S."/>
            <person name="Gross S."/>
            <person name="Guigo R."/>
            <person name="Gustafson E.A."/>
            <person name="Haerty W."/>
            <person name="Hahn M.W."/>
            <person name="Halligan D.L."/>
            <person name="Halpern A.L."/>
            <person name="Halter G.M."/>
            <person name="Han M.V."/>
            <person name="Heger A."/>
            <person name="Hillier L."/>
            <person name="Hinrichs A.S."/>
            <person name="Holmes I."/>
            <person name="Hoskins R.A."/>
            <person name="Hubisz M.J."/>
            <person name="Hultmark D."/>
            <person name="Huntley M.A."/>
            <person name="Jaffe D.B."/>
            <person name="Jagadeeshan S."/>
            <person name="Jeck W.R."/>
            <person name="Johnson J."/>
            <person name="Jones C.D."/>
            <person name="Jordan W.C."/>
            <person name="Karpen G.H."/>
            <person name="Kataoka E."/>
            <person name="Keightley P.D."/>
            <person name="Kheradpour P."/>
            <person name="Kirkness E.F."/>
            <person name="Koerich L.B."/>
            <person name="Kristiansen K."/>
            <person name="Kudrna D."/>
            <person name="Kulathinal R.J."/>
            <person name="Kumar S."/>
            <person name="Kwok R."/>
            <person name="Lander E."/>
            <person name="Langley C.H."/>
            <person name="Lapoint R."/>
            <person name="Lazzaro B.P."/>
            <person name="Lee S.J."/>
            <person name="Levesque L."/>
            <person name="Li R."/>
            <person name="Lin C.F."/>
            <person name="Lin M.F."/>
            <person name="Lindblad-Toh K."/>
            <person name="Llopart A."/>
            <person name="Long M."/>
            <person name="Low L."/>
            <person name="Lozovsky E."/>
            <person name="Lu J."/>
            <person name="Luo M."/>
            <person name="Machado C.A."/>
            <person name="Makalowski W."/>
            <person name="Marzo M."/>
            <person name="Matsuda M."/>
            <person name="Matzkin L."/>
            <person name="McAllister B."/>
            <person name="McBride C.S."/>
            <person name="McKernan B."/>
            <person name="McKernan K."/>
            <person name="Mendez-Lago M."/>
            <person name="Minx P."/>
            <person name="Mollenhauer M.U."/>
            <person name="Montooth K."/>
            <person name="Mount S.M."/>
            <person name="Mu X."/>
            <person name="Myers E."/>
            <person name="Negre B."/>
            <person name="Newfeld S."/>
            <person name="Nielsen R."/>
            <person name="Noor M.A."/>
            <person name="O'Grady P."/>
            <person name="Pachter L."/>
            <person name="Papaceit M."/>
            <person name="Parisi M.J."/>
            <person name="Parisi M."/>
            <person name="Parts L."/>
            <person name="Pedersen J.S."/>
            <person name="Pesole G."/>
            <person name="Phillippy A.M."/>
            <person name="Ponting C.P."/>
            <person name="Pop M."/>
            <person name="Porcelli D."/>
            <person name="Powell J.R."/>
            <person name="Prohaska S."/>
            <person name="Pruitt K."/>
            <person name="Puig M."/>
            <person name="Quesneville H."/>
            <person name="Ram K.R."/>
            <person name="Rand D."/>
            <person name="Rasmussen M.D."/>
            <person name="Reed L.K."/>
            <person name="Reenan R."/>
            <person name="Reily A."/>
            <person name="Remington K.A."/>
            <person name="Rieger T.T."/>
            <person name="Ritchie M.G."/>
            <person name="Robin C."/>
            <person name="Rogers Y.H."/>
            <person name="Rohde C."/>
            <person name="Rozas J."/>
            <person name="Rubenfield M.J."/>
            <person name="Ruiz A."/>
            <person name="Russo S."/>
            <person name="Salzberg S.L."/>
            <person name="Sanchez-Gracia A."/>
            <person name="Saranga D.J."/>
            <person name="Sato H."/>
            <person name="Schaeffer S.W."/>
            <person name="Schatz M.C."/>
            <person name="Schlenke T."/>
            <person name="Schwartz R."/>
            <person name="Segarra C."/>
            <person name="Singh R.S."/>
            <person name="Sirot L."/>
            <person name="Sirota M."/>
            <person name="Sisneros N.B."/>
            <person name="Smith C.D."/>
            <person name="Smith T.F."/>
            <person name="Spieth J."/>
            <person name="Stage D.E."/>
            <person name="Stark A."/>
            <person name="Stephan W."/>
            <person name="Strausberg R.L."/>
            <person name="Strempel S."/>
            <person name="Sturgill D."/>
            <person name="Sutton G."/>
            <person name="Sutton G.G."/>
            <person name="Tao W."/>
            <person name="Teichmann S."/>
            <person name="Tobari Y.N."/>
            <person name="Tomimura Y."/>
            <person name="Tsolas J.M."/>
            <person name="Valente V.L."/>
            <person name="Venter E."/>
            <person name="Venter J.C."/>
            <person name="Vicario S."/>
            <person name="Vieira F.G."/>
            <person name="Vilella A.J."/>
            <person name="Villasante A."/>
            <person name="Walenz B."/>
            <person name="Wang J."/>
            <person name="Wasserman M."/>
            <person name="Watts T."/>
            <person name="Wilson D."/>
            <person name="Wilson R.K."/>
            <person name="Wing R.A."/>
            <person name="Wolfner M.F."/>
            <person name="Wong A."/>
            <person name="Wong G.K."/>
            <person name="Wu C.I."/>
            <person name="Wu G."/>
            <person name="Yamamoto D."/>
            <person name="Yang H.P."/>
            <person name="Yang S.P."/>
            <person name="Yorke J.A."/>
            <person name="Yoshida K."/>
            <person name="Zdobnov E."/>
            <person name="Zhang P."/>
            <person name="Zhang Y."/>
            <person name="Zimin A.V."/>
            <person name="Baldwin J."/>
            <person name="Abdouelleil A."/>
            <person name="Abdulkadir J."/>
            <person name="Abebe A."/>
            <person name="Abera B."/>
            <person name="Abreu J."/>
            <person name="Acer S.C."/>
            <person name="Aftuck L."/>
            <person name="Alexander A."/>
            <person name="An P."/>
            <person name="Anderson E."/>
            <person name="Anderson S."/>
            <person name="Arachi H."/>
            <person name="Azer M."/>
            <person name="Bachantsang P."/>
            <person name="Barry A."/>
            <person name="Bayul T."/>
            <person name="Berlin A."/>
            <person name="Bessette D."/>
            <person name="Bloom T."/>
            <person name="Blye J."/>
            <person name="Boguslavskiy L."/>
            <person name="Bonnet C."/>
            <person name="Boukhgalter B."/>
            <person name="Bourzgui I."/>
            <person name="Brown A."/>
            <person name="Cahill P."/>
            <person name="Channer S."/>
            <person name="Cheshatsang Y."/>
            <person name="Chuda L."/>
            <person name="Citroen M."/>
            <person name="Collymore A."/>
            <person name="Cooke P."/>
            <person name="Costello M."/>
            <person name="D'Aco K."/>
            <person name="Daza R."/>
            <person name="De Haan G."/>
            <person name="DeGray S."/>
            <person name="DeMaso C."/>
            <person name="Dhargay N."/>
            <person name="Dooley K."/>
            <person name="Dooley E."/>
            <person name="Doricent M."/>
            <person name="Dorje P."/>
            <person name="Dorjee K."/>
            <person name="Dupes A."/>
            <person name="Elong R."/>
            <person name="Falk J."/>
            <person name="Farina A."/>
            <person name="Faro S."/>
            <person name="Ferguson D."/>
            <person name="Fisher S."/>
            <person name="Foley C.D."/>
            <person name="Franke A."/>
            <person name="Friedrich D."/>
            <person name="Gadbois L."/>
            <person name="Gearin G."/>
            <person name="Gearin C.R."/>
            <person name="Giannoukos G."/>
            <person name="Goode T."/>
            <person name="Graham J."/>
            <person name="Grandbois E."/>
            <person name="Grewal S."/>
            <person name="Gyaltsen K."/>
            <person name="Hafez N."/>
            <person name="Hagos B."/>
            <person name="Hall J."/>
            <person name="Henson C."/>
            <person name="Hollinger A."/>
            <person name="Honan T."/>
            <person name="Huard M.D."/>
            <person name="Hughes L."/>
            <person name="Hurhula B."/>
            <person name="Husby M.E."/>
            <person name="Kamat A."/>
            <person name="Kanga B."/>
            <person name="Kashin S."/>
            <person name="Khazanovich D."/>
            <person name="Kisner P."/>
            <person name="Lance K."/>
            <person name="Lara M."/>
            <person name="Lee W."/>
            <person name="Lennon N."/>
            <person name="Letendre F."/>
            <person name="LeVine R."/>
            <person name="Lipovsky A."/>
            <person name="Liu X."/>
            <person name="Liu J."/>
            <person name="Liu S."/>
            <person name="Lokyitsang T."/>
            <person name="Lokyitsang Y."/>
            <person name="Lubonja R."/>
            <person name="Lui A."/>
            <person name="MacDonald P."/>
            <person name="Magnisalis V."/>
            <person name="Maru K."/>
            <person name="Matthews C."/>
            <person name="McCusker W."/>
            <person name="McDonough S."/>
            <person name="Mehta T."/>
            <person name="Meldrim J."/>
            <person name="Meneus L."/>
            <person name="Mihai O."/>
            <person name="Mihalev A."/>
            <person name="Mihova T."/>
            <person name="Mittelman R."/>
            <person name="Mlenga V."/>
            <person name="Montmayeur A."/>
            <person name="Mulrain L."/>
            <person name="Navidi A."/>
            <person name="Naylor J."/>
            <person name="Negash T."/>
            <person name="Nguyen T."/>
            <person name="Nguyen N."/>
            <person name="Nicol R."/>
            <person name="Norbu C."/>
            <person name="Norbu N."/>
            <person name="Novod N."/>
            <person name="O'Neill B."/>
            <person name="Osman S."/>
            <person name="Markiewicz E."/>
            <person name="Oyono O.L."/>
            <person name="Patti C."/>
            <person name="Phunkhang P."/>
            <person name="Pierre F."/>
            <person name="Priest M."/>
            <person name="Raghuraman S."/>
            <person name="Rege F."/>
            <person name="Reyes R."/>
            <person name="Rise C."/>
            <person name="Rogov P."/>
            <person name="Ross K."/>
            <person name="Ryan E."/>
            <person name="Settipalli S."/>
            <person name="Shea T."/>
            <person name="Sherpa N."/>
            <person name="Shi L."/>
            <person name="Shih D."/>
            <person name="Sparrow T."/>
            <person name="Spaulding J."/>
            <person name="Stalker J."/>
            <person name="Stange-Thomann N."/>
            <person name="Stavropoulos S."/>
            <person name="Stone C."/>
            <person name="Strader C."/>
            <person name="Tesfaye S."/>
            <person name="Thomson T."/>
            <person name="Thoulutsang Y."/>
            <person name="Thoulutsang D."/>
            <person name="Topham K."/>
            <person name="Topping I."/>
            <person name="Tsamla T."/>
            <person name="Vassiliev H."/>
            <person name="Vo A."/>
            <person name="Wangchuk T."/>
            <person name="Wangdi T."/>
            <person name="Weiand M."/>
            <person name="Wilkinson J."/>
            <person name="Wilson A."/>
            <person name="Yadav S."/>
            <person name="Young G."/>
            <person name="Yu Q."/>
            <person name="Zembek L."/>
            <person name="Zhong D."/>
            <person name="Zimmer A."/>
            <person name="Zwirko Z."/>
            <person name="Jaffe D.B."/>
            <person name="Alvarez P."/>
            <person name="Brockman W."/>
            <person name="Butler J."/>
            <person name="Chin C."/>
            <person name="Gnerre S."/>
            <person name="Grabherr M."/>
            <person name="Kleber M."/>
            <person name="Mauceli E."/>
            <person name="MacCallum I."/>
        </authorList>
    </citation>
    <scope>NUCLEOTIDE SEQUENCE [LARGE SCALE GENOMIC DNA]</scope>
    <source>
        <strain evidence="11">Tucson 15010-1051.87</strain>
    </source>
</reference>
<evidence type="ECO:0000259" key="9">
    <source>
        <dbReference type="PROSITE" id="PS50850"/>
    </source>
</evidence>
<evidence type="ECO:0000313" key="11">
    <source>
        <dbReference type="Proteomes" id="UP000008792"/>
    </source>
</evidence>
<feature type="domain" description="Major facilitator superfamily (MFS) profile" evidence="9">
    <location>
        <begin position="16"/>
        <end position="443"/>
    </location>
</feature>
<evidence type="ECO:0000256" key="7">
    <source>
        <dbReference type="ARBA" id="ARBA00024348"/>
    </source>
</evidence>
<feature type="transmembrane region" description="Helical" evidence="8">
    <location>
        <begin position="414"/>
        <end position="439"/>
    </location>
</feature>
<keyword evidence="11" id="KW-1185">Reference proteome</keyword>
<dbReference type="Proteomes" id="UP000008792">
    <property type="component" value="Unassembled WGS sequence"/>
</dbReference>
<feature type="transmembrane region" description="Helical" evidence="8">
    <location>
        <begin position="85"/>
        <end position="103"/>
    </location>
</feature>
<dbReference type="HOGENOM" id="CLU_001265_30_5_1"/>
<feature type="transmembrane region" description="Helical" evidence="8">
    <location>
        <begin position="56"/>
        <end position="78"/>
    </location>
</feature>
<dbReference type="InterPro" id="IPR005829">
    <property type="entry name" value="Sugar_transporter_CS"/>
</dbReference>
<dbReference type="EMBL" id="CH940648">
    <property type="protein sequence ID" value="EDW60555.1"/>
    <property type="molecule type" value="Genomic_DNA"/>
</dbReference>
<keyword evidence="6" id="KW-0325">Glycoprotein</keyword>
<keyword evidence="5 8" id="KW-0472">Membrane</keyword>
<feature type="transmembrane region" description="Helical" evidence="8">
    <location>
        <begin position="292"/>
        <end position="311"/>
    </location>
</feature>
<dbReference type="FunFam" id="1.20.1250.20:FF:000055">
    <property type="entry name" value="Facilitated trehalose transporter Tret1-2 homolog"/>
    <property type="match status" value="1"/>
</dbReference>
<dbReference type="Gene3D" id="1.20.1250.20">
    <property type="entry name" value="MFS general substrate transporter like domains"/>
    <property type="match status" value="1"/>
</dbReference>
<feature type="transmembrane region" description="Helical" evidence="8">
    <location>
        <begin position="383"/>
        <end position="402"/>
    </location>
</feature>
<dbReference type="eggNOG" id="KOG0254">
    <property type="taxonomic scope" value="Eukaryota"/>
</dbReference>
<dbReference type="InterPro" id="IPR005828">
    <property type="entry name" value="MFS_sugar_transport-like"/>
</dbReference>
<dbReference type="OMA" id="NQYIAAF"/>
<comment type="subcellular location">
    <subcellularLocation>
        <location evidence="1">Cell membrane</location>
        <topology evidence="1">Multi-pass membrane protein</topology>
    </subcellularLocation>
</comment>
<dbReference type="PANTHER" id="PTHR48021">
    <property type="match status" value="1"/>
</dbReference>
<dbReference type="KEGG" id="dvi:6625271"/>